<dbReference type="SUPFAM" id="SSF53335">
    <property type="entry name" value="S-adenosyl-L-methionine-dependent methyltransferases"/>
    <property type="match status" value="1"/>
</dbReference>
<sequence length="392" mass="42703">MQGKRAKEPDVAEFVSALAAGNNARLMVVACEGTAEAYTMQALVAAAHQTGGRVVCILRGYIELRLSIEALGRDASDCIEFVVGEAQPLLLNDYKDADFVLIDCNMRNIHQGIFQTSGRQNDAIVLGYNAFCKGSWRSFASNAHLLPIGGGLSLSRIRANAKNLGSRKSHWVVKVDKFTGEEHVFRGERDKEPDVAEFISALAAGNNAQLMVFASCATTSSTAASTALGLVAAAHQTGGRIICIVRDEEQLHTSKIALRCNVDDRIEFVIGEAQTLLSNHYKEADLVVLDCNLENYERILRTVQASERHSSSVVLGYNAFCKDSWQWSGSHTHLLPIGEGLLLTRRAARAKITSGSNGGSGKRNHWVIKVDKCTGEEHVFRVRSPHGRVIKA</sequence>
<dbReference type="Gene3D" id="3.40.50.150">
    <property type="entry name" value="Vaccinia Virus protein VP39"/>
    <property type="match status" value="1"/>
</dbReference>
<evidence type="ECO:0000313" key="1">
    <source>
        <dbReference type="EMBL" id="KAK2971739.1"/>
    </source>
</evidence>
<protein>
    <submittedName>
        <fullName evidence="1">Uncharacterized protein</fullName>
    </submittedName>
</protein>
<dbReference type="PANTHER" id="PTHR33593:SF3">
    <property type="entry name" value="DUF1442 FAMILY PROTEIN"/>
    <property type="match status" value="1"/>
</dbReference>
<proteinExistence type="predicted"/>
<accession>A0AA88QU55</accession>
<dbReference type="InterPro" id="IPR009902">
    <property type="entry name" value="DUF1442"/>
</dbReference>
<organism evidence="1 2">
    <name type="scientific">Escallonia rubra</name>
    <dbReference type="NCBI Taxonomy" id="112253"/>
    <lineage>
        <taxon>Eukaryota</taxon>
        <taxon>Viridiplantae</taxon>
        <taxon>Streptophyta</taxon>
        <taxon>Embryophyta</taxon>
        <taxon>Tracheophyta</taxon>
        <taxon>Spermatophyta</taxon>
        <taxon>Magnoliopsida</taxon>
        <taxon>eudicotyledons</taxon>
        <taxon>Gunneridae</taxon>
        <taxon>Pentapetalae</taxon>
        <taxon>asterids</taxon>
        <taxon>campanulids</taxon>
        <taxon>Escalloniales</taxon>
        <taxon>Escalloniaceae</taxon>
        <taxon>Escallonia</taxon>
    </lineage>
</organism>
<reference evidence="1" key="1">
    <citation type="submission" date="2022-12" db="EMBL/GenBank/DDBJ databases">
        <title>Draft genome assemblies for two species of Escallonia (Escalloniales).</title>
        <authorList>
            <person name="Chanderbali A."/>
            <person name="Dervinis C."/>
            <person name="Anghel I."/>
            <person name="Soltis D."/>
            <person name="Soltis P."/>
            <person name="Zapata F."/>
        </authorList>
    </citation>
    <scope>NUCLEOTIDE SEQUENCE</scope>
    <source>
        <strain evidence="1">UCBG92.1500</strain>
        <tissue evidence="1">Leaf</tissue>
    </source>
</reference>
<evidence type="ECO:0000313" key="2">
    <source>
        <dbReference type="Proteomes" id="UP001187471"/>
    </source>
</evidence>
<dbReference type="PANTHER" id="PTHR33593">
    <property type="entry name" value="DUF1442 FAMILY PROTEIN"/>
    <property type="match status" value="1"/>
</dbReference>
<dbReference type="AlphaFoldDB" id="A0AA88QU55"/>
<keyword evidence="2" id="KW-1185">Reference proteome</keyword>
<dbReference type="InterPro" id="IPR029063">
    <property type="entry name" value="SAM-dependent_MTases_sf"/>
</dbReference>
<comment type="caution">
    <text evidence="1">The sequence shown here is derived from an EMBL/GenBank/DDBJ whole genome shotgun (WGS) entry which is preliminary data.</text>
</comment>
<dbReference type="EMBL" id="JAVXUO010002562">
    <property type="protein sequence ID" value="KAK2971739.1"/>
    <property type="molecule type" value="Genomic_DNA"/>
</dbReference>
<gene>
    <name evidence="1" type="ORF">RJ640_022878</name>
</gene>
<dbReference type="Proteomes" id="UP001187471">
    <property type="component" value="Unassembled WGS sequence"/>
</dbReference>
<dbReference type="CDD" id="cd02440">
    <property type="entry name" value="AdoMet_MTases"/>
    <property type="match status" value="1"/>
</dbReference>
<dbReference type="Pfam" id="PF07279">
    <property type="entry name" value="DUF1442"/>
    <property type="match status" value="2"/>
</dbReference>
<name>A0AA88QU55_9ASTE</name>